<evidence type="ECO:0000259" key="7">
    <source>
        <dbReference type="PROSITE" id="PS50850"/>
    </source>
</evidence>
<feature type="transmembrane region" description="Helical" evidence="6">
    <location>
        <begin position="68"/>
        <end position="87"/>
    </location>
</feature>
<dbReference type="InterPro" id="IPR011701">
    <property type="entry name" value="MFS"/>
</dbReference>
<name>A0AAW6MCU5_9BACE</name>
<feature type="domain" description="Major facilitator superfamily (MFS) profile" evidence="7">
    <location>
        <begin position="1"/>
        <end position="107"/>
    </location>
</feature>
<reference evidence="8" key="1">
    <citation type="submission" date="2023-03" db="EMBL/GenBank/DDBJ databases">
        <title>DFI Biobank Strains.</title>
        <authorList>
            <person name="Mostad J."/>
            <person name="Paddock L."/>
            <person name="Medina S."/>
            <person name="Waligurski E."/>
            <person name="Barat B."/>
            <person name="Smith R."/>
            <person name="Burgo V."/>
            <person name="Metcalfe C."/>
            <person name="Woodson C."/>
            <person name="Sundararajan A."/>
            <person name="Ramaswamy R."/>
            <person name="Lin H."/>
            <person name="Pamer E.G."/>
        </authorList>
    </citation>
    <scope>NUCLEOTIDE SEQUENCE</scope>
    <source>
        <strain evidence="8">DFI.9.5</strain>
    </source>
</reference>
<proteinExistence type="predicted"/>
<dbReference type="Gene3D" id="1.20.1250.20">
    <property type="entry name" value="MFS general substrate transporter like domains"/>
    <property type="match status" value="1"/>
</dbReference>
<comment type="subcellular location">
    <subcellularLocation>
        <location evidence="1">Cell membrane</location>
        <topology evidence="1">Multi-pass membrane protein</topology>
    </subcellularLocation>
</comment>
<dbReference type="PANTHER" id="PTHR43124">
    <property type="entry name" value="PURINE EFFLUX PUMP PBUE"/>
    <property type="match status" value="1"/>
</dbReference>
<evidence type="ECO:0000313" key="8">
    <source>
        <dbReference type="EMBL" id="MDE8697824.1"/>
    </source>
</evidence>
<feature type="non-terminal residue" evidence="8">
    <location>
        <position position="1"/>
    </location>
</feature>
<dbReference type="SUPFAM" id="SSF103473">
    <property type="entry name" value="MFS general substrate transporter"/>
    <property type="match status" value="1"/>
</dbReference>
<comment type="caution">
    <text evidence="8">The sequence shown here is derived from an EMBL/GenBank/DDBJ whole genome shotgun (WGS) entry which is preliminary data.</text>
</comment>
<evidence type="ECO:0000256" key="4">
    <source>
        <dbReference type="ARBA" id="ARBA00022989"/>
    </source>
</evidence>
<dbReference type="Proteomes" id="UP001221924">
    <property type="component" value="Unassembled WGS sequence"/>
</dbReference>
<evidence type="ECO:0000256" key="6">
    <source>
        <dbReference type="SAM" id="Phobius"/>
    </source>
</evidence>
<keyword evidence="3 6" id="KW-0812">Transmembrane</keyword>
<evidence type="ECO:0000313" key="9">
    <source>
        <dbReference type="Proteomes" id="UP001221924"/>
    </source>
</evidence>
<dbReference type="InterPro" id="IPR020846">
    <property type="entry name" value="MFS_dom"/>
</dbReference>
<dbReference type="AlphaFoldDB" id="A0AAW6MCU5"/>
<dbReference type="Pfam" id="PF07690">
    <property type="entry name" value="MFS_1"/>
    <property type="match status" value="1"/>
</dbReference>
<dbReference type="EMBL" id="JARFID010000320">
    <property type="protein sequence ID" value="MDE8697824.1"/>
    <property type="molecule type" value="Genomic_DNA"/>
</dbReference>
<organism evidence="8 9">
    <name type="scientific">Bacteroides cellulosilyticus</name>
    <dbReference type="NCBI Taxonomy" id="246787"/>
    <lineage>
        <taxon>Bacteria</taxon>
        <taxon>Pseudomonadati</taxon>
        <taxon>Bacteroidota</taxon>
        <taxon>Bacteroidia</taxon>
        <taxon>Bacteroidales</taxon>
        <taxon>Bacteroidaceae</taxon>
        <taxon>Bacteroides</taxon>
    </lineage>
</organism>
<evidence type="ECO:0000256" key="3">
    <source>
        <dbReference type="ARBA" id="ARBA00022692"/>
    </source>
</evidence>
<feature type="non-terminal residue" evidence="8">
    <location>
        <position position="107"/>
    </location>
</feature>
<feature type="transmembrane region" description="Helical" evidence="6">
    <location>
        <begin position="12"/>
        <end position="31"/>
    </location>
</feature>
<evidence type="ECO:0000256" key="1">
    <source>
        <dbReference type="ARBA" id="ARBA00004651"/>
    </source>
</evidence>
<dbReference type="PROSITE" id="PS50850">
    <property type="entry name" value="MFS"/>
    <property type="match status" value="1"/>
</dbReference>
<sequence length="107" mass="11256">VTVPEAGWTDSIFALVVAISAPITPLLFSGINRKMVMILALGLFTLSNIISMMTTNFTALLISRALPAFLHPVYVSMAFTVVAASVSKEKAPKAVAKVFIGVSAGMV</sequence>
<keyword evidence="2" id="KW-1003">Cell membrane</keyword>
<feature type="transmembrane region" description="Helical" evidence="6">
    <location>
        <begin position="38"/>
        <end position="62"/>
    </location>
</feature>
<protein>
    <submittedName>
        <fullName evidence="8">MFS transporter</fullName>
    </submittedName>
</protein>
<dbReference type="RefSeq" id="WP_275202917.1">
    <property type="nucleotide sequence ID" value="NZ_JARFID010000320.1"/>
</dbReference>
<gene>
    <name evidence="8" type="ORF">PZH42_27610</name>
</gene>
<dbReference type="InterPro" id="IPR050189">
    <property type="entry name" value="MFS_Efflux_Transporters"/>
</dbReference>
<dbReference type="PANTHER" id="PTHR43124:SF3">
    <property type="entry name" value="CHLORAMPHENICOL EFFLUX PUMP RV0191"/>
    <property type="match status" value="1"/>
</dbReference>
<evidence type="ECO:0000256" key="2">
    <source>
        <dbReference type="ARBA" id="ARBA00022475"/>
    </source>
</evidence>
<accession>A0AAW6MCU5</accession>
<keyword evidence="4 6" id="KW-1133">Transmembrane helix</keyword>
<dbReference type="GO" id="GO:0022857">
    <property type="term" value="F:transmembrane transporter activity"/>
    <property type="evidence" value="ECO:0007669"/>
    <property type="project" value="InterPro"/>
</dbReference>
<keyword evidence="5 6" id="KW-0472">Membrane</keyword>
<dbReference type="InterPro" id="IPR036259">
    <property type="entry name" value="MFS_trans_sf"/>
</dbReference>
<dbReference type="GO" id="GO:0005886">
    <property type="term" value="C:plasma membrane"/>
    <property type="evidence" value="ECO:0007669"/>
    <property type="project" value="UniProtKB-SubCell"/>
</dbReference>
<evidence type="ECO:0000256" key="5">
    <source>
        <dbReference type="ARBA" id="ARBA00023136"/>
    </source>
</evidence>